<sequence length="780" mass="89650">MDHLPLPEGAKHFIVAPYEAPEKEWYDGLGFLDFPERRGWSEKQLLDANNAGVDAQGLLKRSDPLKIEQFFQTWLFFGLVIDVLAIGGITVTTEDFLKPKGLQKARIVDTTKLPALLTQWRKTIEEAEKPLVFKIFTTWDKLNEKFERAKAILNHFCVTGDDISISCQNNHWPVRDEISTTMIALAFSLRKVAITACNERVDQARAWPGARSKILTKRLEYKWCLADVNTALKELSVDGHYYVASSPSPGVDYLDHHHNCLPQRCLNLVDEDLYLTCHAGPPWHKQHCKTEIEYGGHLGDDMTSKNWVDAVCRVIDKGALPVALWKKDDRQLWSSEYHLSQQQNIPYIAISHVWADGMGNPDDNWLPECQLDRITHYIENIRWKSKEPTSDEKSPELVCFWMDTLCIPVQAENKARRKQAIASMRHIYTNARGVLVLDSWLQQIPSTSPMLTIITRLYQSNWLKRLWTHQEGFLPSAVYIQFSDQAIELDDLSNMFHEYNELLISRGLHLGFPQKMYQKLLQEYTLFKRLFESTGRSEENRWTTYLALAASMSYRQTSRLADETICLATLLSIDLDELLAIPDKPDAEAAKQRMIIFLRAMKKFETTLIFNNYERLNVLGFQWAPKSLLNFRTADAGRGEGLGTGILQEMNGELGLLVRFSGFVINFSELGTSLRLLNRPFTIKCRGSLYTDGKWFVIHLPYNGFHWPVSDEYAIILSTIPKVGETFQAIVGPHHTEVVDDVHVFEHQSLVTVEVRDDLPPEFDELEISFLNRATQWLIR</sequence>
<dbReference type="Pfam" id="PF06985">
    <property type="entry name" value="HET"/>
    <property type="match status" value="1"/>
</dbReference>
<dbReference type="EMBL" id="JAJTJA010000002">
    <property type="protein sequence ID" value="KAH8703260.1"/>
    <property type="molecule type" value="Genomic_DNA"/>
</dbReference>
<dbReference type="RefSeq" id="XP_046076278.1">
    <property type="nucleotide sequence ID" value="XM_046212898.1"/>
</dbReference>
<comment type="caution">
    <text evidence="2">The sequence shown here is derived from an EMBL/GenBank/DDBJ whole genome shotgun (WGS) entry which is preliminary data.</text>
</comment>
<dbReference type="GeneID" id="70243185"/>
<keyword evidence="3" id="KW-1185">Reference proteome</keyword>
<accession>A0AAD4L0I2</accession>
<gene>
    <name evidence="2" type="ORF">BGW36DRAFT_333941</name>
</gene>
<dbReference type="AlphaFoldDB" id="A0AAD4L0I2"/>
<protein>
    <recommendedName>
        <fullName evidence="1">Heterokaryon incompatibility domain-containing protein</fullName>
    </recommendedName>
</protein>
<dbReference type="PANTHER" id="PTHR39596">
    <property type="match status" value="1"/>
</dbReference>
<dbReference type="PANTHER" id="PTHR39596:SF3">
    <property type="entry name" value="HETEROKARYON INCOMPATIBILITY DOMAIN-CONTAINING PROTEIN"/>
    <property type="match status" value="1"/>
</dbReference>
<dbReference type="Proteomes" id="UP001201262">
    <property type="component" value="Unassembled WGS sequence"/>
</dbReference>
<dbReference type="InterPro" id="IPR010730">
    <property type="entry name" value="HET"/>
</dbReference>
<evidence type="ECO:0000259" key="1">
    <source>
        <dbReference type="Pfam" id="PF06985"/>
    </source>
</evidence>
<feature type="domain" description="Heterokaryon incompatibility" evidence="1">
    <location>
        <begin position="347"/>
        <end position="436"/>
    </location>
</feature>
<evidence type="ECO:0000313" key="3">
    <source>
        <dbReference type="Proteomes" id="UP001201262"/>
    </source>
</evidence>
<name>A0AAD4L0I2_9EURO</name>
<reference evidence="2" key="1">
    <citation type="submission" date="2021-12" db="EMBL/GenBank/DDBJ databases">
        <title>Convergent genome expansion in fungi linked to evolution of root-endophyte symbiosis.</title>
        <authorList>
            <consortium name="DOE Joint Genome Institute"/>
            <person name="Ke Y.-H."/>
            <person name="Bonito G."/>
            <person name="Liao H.-L."/>
            <person name="Looney B."/>
            <person name="Rojas-Flechas A."/>
            <person name="Nash J."/>
            <person name="Hameed K."/>
            <person name="Schadt C."/>
            <person name="Martin F."/>
            <person name="Crous P.W."/>
            <person name="Miettinen O."/>
            <person name="Magnuson J.K."/>
            <person name="Labbe J."/>
            <person name="Jacobson D."/>
            <person name="Doktycz M.J."/>
            <person name="Veneault-Fourrey C."/>
            <person name="Kuo A."/>
            <person name="Mondo S."/>
            <person name="Calhoun S."/>
            <person name="Riley R."/>
            <person name="Ohm R."/>
            <person name="LaButti K."/>
            <person name="Andreopoulos B."/>
            <person name="Pangilinan J."/>
            <person name="Nolan M."/>
            <person name="Tritt A."/>
            <person name="Clum A."/>
            <person name="Lipzen A."/>
            <person name="Daum C."/>
            <person name="Barry K."/>
            <person name="Grigoriev I.V."/>
            <person name="Vilgalys R."/>
        </authorList>
    </citation>
    <scope>NUCLEOTIDE SEQUENCE</scope>
    <source>
        <strain evidence="2">PMI_201</strain>
    </source>
</reference>
<organism evidence="2 3">
    <name type="scientific">Talaromyces proteolyticus</name>
    <dbReference type="NCBI Taxonomy" id="1131652"/>
    <lineage>
        <taxon>Eukaryota</taxon>
        <taxon>Fungi</taxon>
        <taxon>Dikarya</taxon>
        <taxon>Ascomycota</taxon>
        <taxon>Pezizomycotina</taxon>
        <taxon>Eurotiomycetes</taxon>
        <taxon>Eurotiomycetidae</taxon>
        <taxon>Eurotiales</taxon>
        <taxon>Trichocomaceae</taxon>
        <taxon>Talaromyces</taxon>
        <taxon>Talaromyces sect. Bacilispori</taxon>
    </lineage>
</organism>
<proteinExistence type="predicted"/>
<evidence type="ECO:0000313" key="2">
    <source>
        <dbReference type="EMBL" id="KAH8703260.1"/>
    </source>
</evidence>